<dbReference type="NCBIfam" id="NF012229">
    <property type="entry name" value="bla_class_B_core"/>
    <property type="match status" value="1"/>
</dbReference>
<dbReference type="Pfam" id="PF00753">
    <property type="entry name" value="Lactamase_B"/>
    <property type="match status" value="1"/>
</dbReference>
<dbReference type="EC" id="3.5.2.6" evidence="3"/>
<dbReference type="InterPro" id="IPR050855">
    <property type="entry name" value="NDM-1-like"/>
</dbReference>
<feature type="chain" id="PRO_5031278383" evidence="1">
    <location>
        <begin position="22"/>
        <end position="300"/>
    </location>
</feature>
<dbReference type="NCBIfam" id="NF033105">
    <property type="entry name" value="bla_subclass_B3"/>
    <property type="match status" value="1"/>
</dbReference>
<evidence type="ECO:0000259" key="2">
    <source>
        <dbReference type="SMART" id="SM00849"/>
    </source>
</evidence>
<comment type="caution">
    <text evidence="3">The sequence shown here is derived from an EMBL/GenBank/DDBJ whole genome shotgun (WGS) entry which is preliminary data.</text>
</comment>
<keyword evidence="1" id="KW-0732">Signal</keyword>
<gene>
    <name evidence="3" type="ORF">HDF16_003185</name>
</gene>
<dbReference type="SUPFAM" id="SSF56281">
    <property type="entry name" value="Metallo-hydrolase/oxidoreductase"/>
    <property type="match status" value="1"/>
</dbReference>
<sequence>MNLPRAALIPLTLLFAMTSPALLPAQTPTPNCSSCAKWNTPQEPFRIYGNTYYVGPHGISSILITSPKGHILIDGAISESAPQIAAHIRSLGFRVEDVKFILSTHIHFDHAGGIAELQRMTGATVMASPSSATVLSTGRNDPADPQFEILLPLDKVANVKVLTPGETVHVGPLALTSHPTPGHTPGGTSWTWTSCEGSVCHSLVYADSVSAVSSDNYKFTHNPTNPHAIQDFEKSFAFLETVPCDVLLTAHPEVADLWDKLEKRKAGVTPDPMVNPGQCRELAQNARHQLDLRIAKENGK</sequence>
<keyword evidence="4" id="KW-1185">Reference proteome</keyword>
<protein>
    <submittedName>
        <fullName evidence="3">Metallo-beta-lactamase class B</fullName>
        <ecNumber evidence="3">3.5.2.6</ecNumber>
    </submittedName>
</protein>
<evidence type="ECO:0000313" key="3">
    <source>
        <dbReference type="EMBL" id="MBB5058471.1"/>
    </source>
</evidence>
<dbReference type="AlphaFoldDB" id="A0A7W8E4G5"/>
<keyword evidence="3" id="KW-0378">Hydrolase</keyword>
<dbReference type="GO" id="GO:0008800">
    <property type="term" value="F:beta-lactamase activity"/>
    <property type="evidence" value="ECO:0007669"/>
    <property type="project" value="UniProtKB-EC"/>
</dbReference>
<dbReference type="SMART" id="SM00849">
    <property type="entry name" value="Lactamase_B"/>
    <property type="match status" value="1"/>
</dbReference>
<proteinExistence type="predicted"/>
<reference evidence="3 4" key="1">
    <citation type="submission" date="2020-08" db="EMBL/GenBank/DDBJ databases">
        <title>Genomic Encyclopedia of Type Strains, Phase IV (KMG-V): Genome sequencing to study the core and pangenomes of soil and plant-associated prokaryotes.</title>
        <authorList>
            <person name="Whitman W."/>
        </authorList>
    </citation>
    <scope>NUCLEOTIDE SEQUENCE [LARGE SCALE GENOMIC DNA]</scope>
    <source>
        <strain evidence="3 4">M8UP14</strain>
    </source>
</reference>
<dbReference type="PANTHER" id="PTHR42951">
    <property type="entry name" value="METALLO-BETA-LACTAMASE DOMAIN-CONTAINING"/>
    <property type="match status" value="1"/>
</dbReference>
<feature type="domain" description="Metallo-beta-lactamase" evidence="2">
    <location>
        <begin position="58"/>
        <end position="251"/>
    </location>
</feature>
<dbReference type="InterPro" id="IPR001279">
    <property type="entry name" value="Metallo-B-lactamas"/>
</dbReference>
<dbReference type="CDD" id="cd16290">
    <property type="entry name" value="AIM-1_SMB-1-like_MBL-B3"/>
    <property type="match status" value="1"/>
</dbReference>
<evidence type="ECO:0000256" key="1">
    <source>
        <dbReference type="SAM" id="SignalP"/>
    </source>
</evidence>
<accession>A0A7W8E4G5</accession>
<name>A0A7W8E4G5_9BACT</name>
<dbReference type="Gene3D" id="3.60.15.10">
    <property type="entry name" value="Ribonuclease Z/Hydroxyacylglutathione hydrolase-like"/>
    <property type="match status" value="1"/>
</dbReference>
<dbReference type="InterPro" id="IPR036866">
    <property type="entry name" value="RibonucZ/Hydroxyglut_hydro"/>
</dbReference>
<dbReference type="Proteomes" id="UP000540989">
    <property type="component" value="Unassembled WGS sequence"/>
</dbReference>
<evidence type="ECO:0000313" key="4">
    <source>
        <dbReference type="Proteomes" id="UP000540989"/>
    </source>
</evidence>
<feature type="signal peptide" evidence="1">
    <location>
        <begin position="1"/>
        <end position="21"/>
    </location>
</feature>
<dbReference type="EMBL" id="JACHIP010000004">
    <property type="protein sequence ID" value="MBB5058471.1"/>
    <property type="molecule type" value="Genomic_DNA"/>
</dbReference>
<organism evidence="3 4">
    <name type="scientific">Granulicella aggregans</name>
    <dbReference type="NCBI Taxonomy" id="474949"/>
    <lineage>
        <taxon>Bacteria</taxon>
        <taxon>Pseudomonadati</taxon>
        <taxon>Acidobacteriota</taxon>
        <taxon>Terriglobia</taxon>
        <taxon>Terriglobales</taxon>
        <taxon>Acidobacteriaceae</taxon>
        <taxon>Granulicella</taxon>
    </lineage>
</organism>
<dbReference type="PANTHER" id="PTHR42951:SF17">
    <property type="entry name" value="METALLO-BETA-LACTAMASE DOMAIN-CONTAINING PROTEIN"/>
    <property type="match status" value="1"/>
</dbReference>
<dbReference type="RefSeq" id="WP_184218142.1">
    <property type="nucleotide sequence ID" value="NZ_JACHIP010000004.1"/>
</dbReference>